<evidence type="ECO:0000313" key="3">
    <source>
        <dbReference type="Ensembl" id="ENSACIP00000015611.1"/>
    </source>
</evidence>
<dbReference type="PANTHER" id="PTHR10075">
    <property type="entry name" value="BASIGIN RELATED"/>
    <property type="match status" value="1"/>
</dbReference>
<dbReference type="SMART" id="SM00408">
    <property type="entry name" value="IGc2"/>
    <property type="match status" value="1"/>
</dbReference>
<dbReference type="GO" id="GO:0098632">
    <property type="term" value="F:cell-cell adhesion mediator activity"/>
    <property type="evidence" value="ECO:0007669"/>
    <property type="project" value="TreeGrafter"/>
</dbReference>
<dbReference type="GO" id="GO:0070593">
    <property type="term" value="P:dendrite self-avoidance"/>
    <property type="evidence" value="ECO:0007669"/>
    <property type="project" value="TreeGrafter"/>
</dbReference>
<dbReference type="InterPro" id="IPR003598">
    <property type="entry name" value="Ig_sub2"/>
</dbReference>
<proteinExistence type="predicted"/>
<dbReference type="Proteomes" id="UP000261340">
    <property type="component" value="Unplaced"/>
</dbReference>
<protein>
    <recommendedName>
        <fullName evidence="2">Ig-like domain-containing protein</fullName>
    </recommendedName>
</protein>
<reference evidence="3" key="2">
    <citation type="submission" date="2025-09" db="UniProtKB">
        <authorList>
            <consortium name="Ensembl"/>
        </authorList>
    </citation>
    <scope>IDENTIFICATION</scope>
</reference>
<sequence>HVQQSAGRLPPSFKIPLTNQEVTEGKSVVLHCELNKPAASVEWRRGGEPLKNGDNIKTTDNGECTLAIKNLISSDSGIYTCEVVNKFGVTSYNGNITVAQTAQLAPVAQNEEQMAFIVLLSTVSSPSDYDTAPDMMEPVEISPVTPRY</sequence>
<dbReference type="SUPFAM" id="SSF48726">
    <property type="entry name" value="Immunoglobulin"/>
    <property type="match status" value="1"/>
</dbReference>
<keyword evidence="1" id="KW-0393">Immunoglobulin domain</keyword>
<dbReference type="GO" id="GO:0055013">
    <property type="term" value="P:cardiac muscle cell development"/>
    <property type="evidence" value="ECO:0007669"/>
    <property type="project" value="UniProtKB-ARBA"/>
</dbReference>
<dbReference type="PROSITE" id="PS50835">
    <property type="entry name" value="IG_LIKE"/>
    <property type="match status" value="1"/>
</dbReference>
<dbReference type="SMART" id="SM00409">
    <property type="entry name" value="IG"/>
    <property type="match status" value="1"/>
</dbReference>
<dbReference type="Ensembl" id="ENSACIT00000016024.1">
    <property type="protein sequence ID" value="ENSACIP00000015611.1"/>
    <property type="gene ID" value="ENSACIG00000012114.1"/>
</dbReference>
<dbReference type="GO" id="GO:0003007">
    <property type="term" value="P:heart morphogenesis"/>
    <property type="evidence" value="ECO:0007669"/>
    <property type="project" value="UniProtKB-ARBA"/>
</dbReference>
<feature type="domain" description="Ig-like" evidence="2">
    <location>
        <begin position="10"/>
        <end position="97"/>
    </location>
</feature>
<evidence type="ECO:0000313" key="4">
    <source>
        <dbReference type="Proteomes" id="UP000261340"/>
    </source>
</evidence>
<accession>A0A3Q0RY21</accession>
<dbReference type="AlphaFoldDB" id="A0A3Q0RY21"/>
<dbReference type="GO" id="GO:0030424">
    <property type="term" value="C:axon"/>
    <property type="evidence" value="ECO:0007669"/>
    <property type="project" value="TreeGrafter"/>
</dbReference>
<organism evidence="3 4">
    <name type="scientific">Amphilophus citrinellus</name>
    <name type="common">Midas cichlid</name>
    <name type="synonym">Cichlasoma citrinellum</name>
    <dbReference type="NCBI Taxonomy" id="61819"/>
    <lineage>
        <taxon>Eukaryota</taxon>
        <taxon>Metazoa</taxon>
        <taxon>Chordata</taxon>
        <taxon>Craniata</taxon>
        <taxon>Vertebrata</taxon>
        <taxon>Euteleostomi</taxon>
        <taxon>Actinopterygii</taxon>
        <taxon>Neopterygii</taxon>
        <taxon>Teleostei</taxon>
        <taxon>Neoteleostei</taxon>
        <taxon>Acanthomorphata</taxon>
        <taxon>Ovalentaria</taxon>
        <taxon>Cichlomorphae</taxon>
        <taxon>Cichliformes</taxon>
        <taxon>Cichlidae</taxon>
        <taxon>New World cichlids</taxon>
        <taxon>Cichlasomatinae</taxon>
        <taxon>Heroini</taxon>
        <taxon>Amphilophus</taxon>
    </lineage>
</organism>
<dbReference type="FunFam" id="2.60.40.10:FF:000107">
    <property type="entry name" value="Myosin, light chain kinase a"/>
    <property type="match status" value="1"/>
</dbReference>
<dbReference type="Pfam" id="PF07679">
    <property type="entry name" value="I-set"/>
    <property type="match status" value="1"/>
</dbReference>
<dbReference type="GO" id="GO:0007156">
    <property type="term" value="P:homophilic cell adhesion via plasma membrane adhesion molecules"/>
    <property type="evidence" value="ECO:0007669"/>
    <property type="project" value="TreeGrafter"/>
</dbReference>
<dbReference type="GO" id="GO:0005886">
    <property type="term" value="C:plasma membrane"/>
    <property type="evidence" value="ECO:0007669"/>
    <property type="project" value="TreeGrafter"/>
</dbReference>
<dbReference type="InterPro" id="IPR013098">
    <property type="entry name" value="Ig_I-set"/>
</dbReference>
<name>A0A3Q0RY21_AMPCI</name>
<evidence type="ECO:0000259" key="2">
    <source>
        <dbReference type="PROSITE" id="PS50835"/>
    </source>
</evidence>
<dbReference type="InterPro" id="IPR013783">
    <property type="entry name" value="Ig-like_fold"/>
</dbReference>
<dbReference type="InterPro" id="IPR003599">
    <property type="entry name" value="Ig_sub"/>
</dbReference>
<dbReference type="Gene3D" id="2.60.40.10">
    <property type="entry name" value="Immunoglobulins"/>
    <property type="match status" value="1"/>
</dbReference>
<reference evidence="3" key="1">
    <citation type="submission" date="2025-08" db="UniProtKB">
        <authorList>
            <consortium name="Ensembl"/>
        </authorList>
    </citation>
    <scope>IDENTIFICATION</scope>
</reference>
<evidence type="ECO:0000256" key="1">
    <source>
        <dbReference type="ARBA" id="ARBA00023319"/>
    </source>
</evidence>
<dbReference type="InterPro" id="IPR007110">
    <property type="entry name" value="Ig-like_dom"/>
</dbReference>
<dbReference type="PANTHER" id="PTHR10075:SF100">
    <property type="entry name" value="FASCICLIN-2"/>
    <property type="match status" value="1"/>
</dbReference>
<keyword evidence="4" id="KW-1185">Reference proteome</keyword>
<dbReference type="InterPro" id="IPR036179">
    <property type="entry name" value="Ig-like_dom_sf"/>
</dbReference>
<dbReference type="GeneTree" id="ENSGT00940000168428"/>
<dbReference type="GO" id="GO:0007411">
    <property type="term" value="P:axon guidance"/>
    <property type="evidence" value="ECO:0007669"/>
    <property type="project" value="TreeGrafter"/>
</dbReference>